<protein>
    <submittedName>
        <fullName evidence="6">Chloride channel protein</fullName>
    </submittedName>
</protein>
<evidence type="ECO:0000256" key="3">
    <source>
        <dbReference type="ARBA" id="ARBA00022989"/>
    </source>
</evidence>
<dbReference type="Gene3D" id="1.10.3080.10">
    <property type="entry name" value="Clc chloride channel"/>
    <property type="match status" value="1"/>
</dbReference>
<reference evidence="6 7" key="1">
    <citation type="journal article" date="2015" name="Microbes Environ.">
        <title>Distribution and evolution of nitrogen fixation genes in the phylum bacteroidetes.</title>
        <authorList>
            <person name="Inoue J."/>
            <person name="Oshima K."/>
            <person name="Suda W."/>
            <person name="Sakamoto M."/>
            <person name="Iino T."/>
            <person name="Noda S."/>
            <person name="Hongoh Y."/>
            <person name="Hattori M."/>
            <person name="Ohkuma M."/>
        </authorList>
    </citation>
    <scope>NUCLEOTIDE SEQUENCE [LARGE SCALE GENOMIC DNA]</scope>
    <source>
        <strain evidence="6">JCM 15548</strain>
    </source>
</reference>
<comment type="caution">
    <text evidence="6">The sequence shown here is derived from an EMBL/GenBank/DDBJ whole genome shotgun (WGS) entry which is preliminary data.</text>
</comment>
<evidence type="ECO:0000256" key="1">
    <source>
        <dbReference type="ARBA" id="ARBA00004141"/>
    </source>
</evidence>
<dbReference type="AlphaFoldDB" id="A0A0E9LV25"/>
<keyword evidence="3 5" id="KW-1133">Transmembrane helix</keyword>
<dbReference type="GO" id="GO:0015108">
    <property type="term" value="F:chloride transmembrane transporter activity"/>
    <property type="evidence" value="ECO:0007669"/>
    <property type="project" value="InterPro"/>
</dbReference>
<organism evidence="6 7">
    <name type="scientific">Geofilum rubicundum JCM 15548</name>
    <dbReference type="NCBI Taxonomy" id="1236989"/>
    <lineage>
        <taxon>Bacteria</taxon>
        <taxon>Pseudomonadati</taxon>
        <taxon>Bacteroidota</taxon>
        <taxon>Bacteroidia</taxon>
        <taxon>Marinilabiliales</taxon>
        <taxon>Marinilabiliaceae</taxon>
        <taxon>Geofilum</taxon>
    </lineage>
</organism>
<sequence>MGDTRYVGLGIPVIVDAFSEDIPFYDFAAKILFTTFTLGAGFKGGEVTPLFFIGATLGNALALFVPLPIALLAGMGFVAVFAGATNTPLACIFMGMELFGVESGVFIAIAVVMAYLFSGHTGIYGSQIIGSPKHILLGRERGKTLGEV</sequence>
<accession>A0A0E9LV25</accession>
<evidence type="ECO:0000256" key="2">
    <source>
        <dbReference type="ARBA" id="ARBA00022692"/>
    </source>
</evidence>
<dbReference type="EMBL" id="BAZW01000004">
    <property type="protein sequence ID" value="GAO28725.1"/>
    <property type="molecule type" value="Genomic_DNA"/>
</dbReference>
<proteinExistence type="predicted"/>
<keyword evidence="4 5" id="KW-0472">Membrane</keyword>
<keyword evidence="2 5" id="KW-0812">Transmembrane</keyword>
<evidence type="ECO:0000313" key="7">
    <source>
        <dbReference type="Proteomes" id="UP000032900"/>
    </source>
</evidence>
<dbReference type="Proteomes" id="UP000032900">
    <property type="component" value="Unassembled WGS sequence"/>
</dbReference>
<feature type="transmembrane region" description="Helical" evidence="5">
    <location>
        <begin position="60"/>
        <end position="84"/>
    </location>
</feature>
<dbReference type="GO" id="GO:0016020">
    <property type="term" value="C:membrane"/>
    <property type="evidence" value="ECO:0007669"/>
    <property type="project" value="UniProtKB-SubCell"/>
</dbReference>
<evidence type="ECO:0000256" key="5">
    <source>
        <dbReference type="SAM" id="Phobius"/>
    </source>
</evidence>
<comment type="subcellular location">
    <subcellularLocation>
        <location evidence="1">Membrane</location>
        <topology evidence="1">Multi-pass membrane protein</topology>
    </subcellularLocation>
</comment>
<dbReference type="InterPro" id="IPR014743">
    <property type="entry name" value="Cl-channel_core"/>
</dbReference>
<keyword evidence="7" id="KW-1185">Reference proteome</keyword>
<name>A0A0E9LV25_9BACT</name>
<evidence type="ECO:0000256" key="4">
    <source>
        <dbReference type="ARBA" id="ARBA00023136"/>
    </source>
</evidence>
<evidence type="ECO:0000313" key="6">
    <source>
        <dbReference type="EMBL" id="GAO28725.1"/>
    </source>
</evidence>
<dbReference type="STRING" id="1236989.JCM15548_1849"/>
<dbReference type="InterPro" id="IPR001807">
    <property type="entry name" value="ClC"/>
</dbReference>
<gene>
    <name evidence="6" type="ORF">JCM15548_1849</name>
</gene>
<dbReference type="Pfam" id="PF00654">
    <property type="entry name" value="Voltage_CLC"/>
    <property type="match status" value="1"/>
</dbReference>
<feature type="transmembrane region" description="Helical" evidence="5">
    <location>
        <begin position="96"/>
        <end position="117"/>
    </location>
</feature>
<dbReference type="SUPFAM" id="SSF81340">
    <property type="entry name" value="Clc chloride channel"/>
    <property type="match status" value="1"/>
</dbReference>